<evidence type="ECO:0000256" key="3">
    <source>
        <dbReference type="ARBA" id="ARBA00023125"/>
    </source>
</evidence>
<evidence type="ECO:0000313" key="6">
    <source>
        <dbReference type="EMBL" id="SJM94224.1"/>
    </source>
</evidence>
<dbReference type="EMBL" id="FUKI01000127">
    <property type="protein sequence ID" value="SJM94224.1"/>
    <property type="molecule type" value="Genomic_DNA"/>
</dbReference>
<dbReference type="SUPFAM" id="SSF56349">
    <property type="entry name" value="DNA breaking-rejoining enzymes"/>
    <property type="match status" value="1"/>
</dbReference>
<feature type="domain" description="Tyr recombinase" evidence="5">
    <location>
        <begin position="195"/>
        <end position="406"/>
    </location>
</feature>
<dbReference type="GO" id="GO:0006310">
    <property type="term" value="P:DNA recombination"/>
    <property type="evidence" value="ECO:0007669"/>
    <property type="project" value="UniProtKB-KW"/>
</dbReference>
<dbReference type="Gene3D" id="1.10.443.10">
    <property type="entry name" value="Intergrase catalytic core"/>
    <property type="match status" value="1"/>
</dbReference>
<keyword evidence="2" id="KW-0229">DNA integration</keyword>
<keyword evidence="4" id="KW-0233">DNA recombination</keyword>
<dbReference type="InterPro" id="IPR050090">
    <property type="entry name" value="Tyrosine_recombinase_XerCD"/>
</dbReference>
<dbReference type="AlphaFoldDB" id="A0A1R4HDD7"/>
<dbReference type="PROSITE" id="PS51898">
    <property type="entry name" value="TYR_RECOMBINASE"/>
    <property type="match status" value="1"/>
</dbReference>
<dbReference type="Proteomes" id="UP000195667">
    <property type="component" value="Unassembled WGS sequence"/>
</dbReference>
<dbReference type="InterPro" id="IPR013762">
    <property type="entry name" value="Integrase-like_cat_sf"/>
</dbReference>
<evidence type="ECO:0000256" key="1">
    <source>
        <dbReference type="ARBA" id="ARBA00008857"/>
    </source>
</evidence>
<evidence type="ECO:0000313" key="7">
    <source>
        <dbReference type="Proteomes" id="UP000195667"/>
    </source>
</evidence>
<evidence type="ECO:0000256" key="2">
    <source>
        <dbReference type="ARBA" id="ARBA00022908"/>
    </source>
</evidence>
<comment type="similarity">
    <text evidence="1">Belongs to the 'phage' integrase family.</text>
</comment>
<keyword evidence="3" id="KW-0238">DNA-binding</keyword>
<organism evidence="6 7">
    <name type="scientific">Crenothrix polyspora</name>
    <dbReference type="NCBI Taxonomy" id="360316"/>
    <lineage>
        <taxon>Bacteria</taxon>
        <taxon>Pseudomonadati</taxon>
        <taxon>Pseudomonadota</taxon>
        <taxon>Gammaproteobacteria</taxon>
        <taxon>Methylococcales</taxon>
        <taxon>Crenotrichaceae</taxon>
        <taxon>Crenothrix</taxon>
    </lineage>
</organism>
<dbReference type="CDD" id="cd00397">
    <property type="entry name" value="DNA_BRE_C"/>
    <property type="match status" value="1"/>
</dbReference>
<protein>
    <recommendedName>
        <fullName evidence="5">Tyr recombinase domain-containing protein</fullName>
    </recommendedName>
</protein>
<dbReference type="PANTHER" id="PTHR30349:SF41">
    <property type="entry name" value="INTEGRASE_RECOMBINASE PROTEIN MJ0367-RELATED"/>
    <property type="match status" value="1"/>
</dbReference>
<dbReference type="InterPro" id="IPR002104">
    <property type="entry name" value="Integrase_catalytic"/>
</dbReference>
<dbReference type="OrthoDB" id="8610787at2"/>
<gene>
    <name evidence="6" type="ORF">CRENPOLYSF1_500008</name>
</gene>
<accession>A0A1R4HDD7</accession>
<dbReference type="PANTHER" id="PTHR30349">
    <property type="entry name" value="PHAGE INTEGRASE-RELATED"/>
    <property type="match status" value="1"/>
</dbReference>
<dbReference type="GO" id="GO:0015074">
    <property type="term" value="P:DNA integration"/>
    <property type="evidence" value="ECO:0007669"/>
    <property type="project" value="UniProtKB-KW"/>
</dbReference>
<dbReference type="Gene3D" id="1.10.150.130">
    <property type="match status" value="1"/>
</dbReference>
<dbReference type="RefSeq" id="WP_087144209.1">
    <property type="nucleotide sequence ID" value="NZ_FUKI01000127.1"/>
</dbReference>
<dbReference type="GO" id="GO:0003677">
    <property type="term" value="F:DNA binding"/>
    <property type="evidence" value="ECO:0007669"/>
    <property type="project" value="UniProtKB-KW"/>
</dbReference>
<name>A0A1R4HDD7_9GAMM</name>
<dbReference type="InterPro" id="IPR011010">
    <property type="entry name" value="DNA_brk_join_enz"/>
</dbReference>
<dbReference type="Pfam" id="PF00589">
    <property type="entry name" value="Phage_integrase"/>
    <property type="match status" value="1"/>
</dbReference>
<proteinExistence type="inferred from homology"/>
<reference evidence="7" key="1">
    <citation type="submission" date="2017-02" db="EMBL/GenBank/DDBJ databases">
        <authorList>
            <person name="Daims H."/>
        </authorList>
    </citation>
    <scope>NUCLEOTIDE SEQUENCE [LARGE SCALE GENOMIC DNA]</scope>
</reference>
<evidence type="ECO:0000259" key="5">
    <source>
        <dbReference type="PROSITE" id="PS51898"/>
    </source>
</evidence>
<evidence type="ECO:0000256" key="4">
    <source>
        <dbReference type="ARBA" id="ARBA00023172"/>
    </source>
</evidence>
<keyword evidence="7" id="KW-1185">Reference proteome</keyword>
<sequence>MYSEKITALIALDSATGFDPCLIPINLNGCNGNNRSTEQCRIDANDDLAAITSWLRVKGDNPKTYQAYQKELERLLLWAVIERSKAFSSLNTDDCRAYIDFIKQLQPDNSRWVSCVPTNKTHGHWKPFQYRVAKKTTDTPRVLSICSINYANTVISSCMDWLVKQNYLKYNSFSDITPIKAGTLTTQINQRLFTRHHIQLMLDYAQSLCDHTQPNYYAQLRVVFILKFAFNTGLRLHELVAANYGAIEALEDAEGEQYFLRVIGKNTKLRKTSLPTAFIEDIRNYRLALGLSPNLSQVPDTTPLINSLRKKTEQHLSPAALHKILADFFKRWHTHLIATDQPDNRLINKVQHASTHWLRHSYGSFLANDCQIPLAYIRDELGHASIATTSIYLNTDDKKRQQAVSAAFMVGAKTKK</sequence>
<dbReference type="InterPro" id="IPR010998">
    <property type="entry name" value="Integrase_recombinase_N"/>
</dbReference>